<dbReference type="EMBL" id="QRMZ01000013">
    <property type="protein sequence ID" value="RHK05994.1"/>
    <property type="molecule type" value="Genomic_DNA"/>
</dbReference>
<keyword evidence="1" id="KW-1133">Transmembrane helix</keyword>
<sequence length="280" mass="32315">MTPPTRPSLIRRILSRILLLLIFLFILSIIGGIIVLNNLTIAENWFGLNEYQVVETRHQIIRLFPYFWVAGILLVFLIGLVIGVKKRKKSPFYWLFSLLLLPVILFCIGVVSTFLPVDRQLFREEASAKEIMAALPNQSSFKDKELQLVSYSFHIRNVPLKSGIYAVARVINPNTGLQDEYWYYPENLLTKWKKDDDTIELSMEDTIAFDAIDWGVIPKIIKDSEARAAQLDHYVPGVSIVILNGFQGEWTWTVGLNGIRNRTEINYVYDLKGNYQSEWQ</sequence>
<dbReference type="Proteomes" id="UP000286288">
    <property type="component" value="Unassembled WGS sequence"/>
</dbReference>
<evidence type="ECO:0000256" key="1">
    <source>
        <dbReference type="SAM" id="Phobius"/>
    </source>
</evidence>
<reference evidence="2 3" key="1">
    <citation type="submission" date="2018-08" db="EMBL/GenBank/DDBJ databases">
        <title>A genome reference for cultivated species of the human gut microbiota.</title>
        <authorList>
            <person name="Zou Y."/>
            <person name="Xue W."/>
            <person name="Luo G."/>
        </authorList>
    </citation>
    <scope>NUCLEOTIDE SEQUENCE [LARGE SCALE GENOMIC DNA]</scope>
    <source>
        <strain evidence="2 3">AF48-16</strain>
    </source>
</reference>
<evidence type="ECO:0000313" key="2">
    <source>
        <dbReference type="EMBL" id="RHK05994.1"/>
    </source>
</evidence>
<accession>A0A415ESE7</accession>
<comment type="caution">
    <text evidence="2">The sequence shown here is derived from an EMBL/GenBank/DDBJ whole genome shotgun (WGS) entry which is preliminary data.</text>
</comment>
<dbReference type="AlphaFoldDB" id="A0A415ESE7"/>
<keyword evidence="1" id="KW-0472">Membrane</keyword>
<feature type="transmembrane region" description="Helical" evidence="1">
    <location>
        <begin position="17"/>
        <end position="40"/>
    </location>
</feature>
<protein>
    <submittedName>
        <fullName evidence="2">Uncharacterized protein</fullName>
    </submittedName>
</protein>
<name>A0A415ESE7_ENTCA</name>
<organism evidence="2 3">
    <name type="scientific">Enterococcus casseliflavus</name>
    <name type="common">Enterococcus flavescens</name>
    <dbReference type="NCBI Taxonomy" id="37734"/>
    <lineage>
        <taxon>Bacteria</taxon>
        <taxon>Bacillati</taxon>
        <taxon>Bacillota</taxon>
        <taxon>Bacilli</taxon>
        <taxon>Lactobacillales</taxon>
        <taxon>Enterococcaceae</taxon>
        <taxon>Enterococcus</taxon>
    </lineage>
</organism>
<feature type="transmembrane region" description="Helical" evidence="1">
    <location>
        <begin position="94"/>
        <end position="115"/>
    </location>
</feature>
<gene>
    <name evidence="2" type="ORF">DW084_10800</name>
</gene>
<feature type="transmembrane region" description="Helical" evidence="1">
    <location>
        <begin position="60"/>
        <end position="82"/>
    </location>
</feature>
<evidence type="ECO:0000313" key="3">
    <source>
        <dbReference type="Proteomes" id="UP000286288"/>
    </source>
</evidence>
<keyword evidence="1" id="KW-0812">Transmembrane</keyword>
<proteinExistence type="predicted"/>